<dbReference type="PANTHER" id="PTHR43194:SF2">
    <property type="entry name" value="PEROXISOMAL MEMBRANE PROTEIN LPX1"/>
    <property type="match status" value="1"/>
</dbReference>
<evidence type="ECO:0000313" key="2">
    <source>
        <dbReference type="EMBL" id="ALG09060.1"/>
    </source>
</evidence>
<dbReference type="PANTHER" id="PTHR43194">
    <property type="entry name" value="HYDROLASE ALPHA/BETA FOLD FAMILY"/>
    <property type="match status" value="1"/>
</dbReference>
<sequence>MAEIHARGLKFHVQQLGAENTGPTVVFVHGLVMDNLSSFYYTLAAPLAKAGVRTILFDLRGHGMSARPETGYSPQESALDLVAILDEVGVRTPVYLLGNSYGGVVAMHAALKAVERVAGVVVVEAACAGRPGELWVEDIVNTLSVAALGLEYDRTGEQLLKLGQRKVAKLAGNADALLNRTSLIDDLVSGALLSETDLTQVGCPVLGVFGAESELVGAAADLDRLVPDCETYVIPGLGHTVLREATGELIQRVLTWLEKRP</sequence>
<feature type="domain" description="AB hydrolase-1" evidence="1">
    <location>
        <begin position="25"/>
        <end position="248"/>
    </location>
</feature>
<dbReference type="Pfam" id="PF12697">
    <property type="entry name" value="Abhydrolase_6"/>
    <property type="match status" value="1"/>
</dbReference>
<dbReference type="InterPro" id="IPR000073">
    <property type="entry name" value="AB_hydrolase_1"/>
</dbReference>
<dbReference type="RefSeq" id="WP_054290964.1">
    <property type="nucleotide sequence ID" value="NZ_CP012752.1"/>
</dbReference>
<dbReference type="Gene3D" id="3.40.50.1820">
    <property type="entry name" value="alpha/beta hydrolase"/>
    <property type="match status" value="1"/>
</dbReference>
<dbReference type="GO" id="GO:0003824">
    <property type="term" value="F:catalytic activity"/>
    <property type="evidence" value="ECO:0007669"/>
    <property type="project" value="UniProtKB-ARBA"/>
</dbReference>
<dbReference type="Proteomes" id="UP000063699">
    <property type="component" value="Chromosome"/>
</dbReference>
<evidence type="ECO:0000313" key="3">
    <source>
        <dbReference type="Proteomes" id="UP000063699"/>
    </source>
</evidence>
<dbReference type="InterPro" id="IPR029058">
    <property type="entry name" value="AB_hydrolase_fold"/>
</dbReference>
<dbReference type="KEGG" id="kphy:AOZ06_20975"/>
<organism evidence="2 3">
    <name type="scientific">Kibdelosporangium phytohabitans</name>
    <dbReference type="NCBI Taxonomy" id="860235"/>
    <lineage>
        <taxon>Bacteria</taxon>
        <taxon>Bacillati</taxon>
        <taxon>Actinomycetota</taxon>
        <taxon>Actinomycetes</taxon>
        <taxon>Pseudonocardiales</taxon>
        <taxon>Pseudonocardiaceae</taxon>
        <taxon>Kibdelosporangium</taxon>
    </lineage>
</organism>
<dbReference type="SUPFAM" id="SSF53474">
    <property type="entry name" value="alpha/beta-Hydrolases"/>
    <property type="match status" value="1"/>
</dbReference>
<gene>
    <name evidence="2" type="ORF">AOZ06_20975</name>
</gene>
<dbReference type="AlphaFoldDB" id="A0A0N9I3H8"/>
<dbReference type="EMBL" id="CP012752">
    <property type="protein sequence ID" value="ALG09060.1"/>
    <property type="molecule type" value="Genomic_DNA"/>
</dbReference>
<dbReference type="InterPro" id="IPR050228">
    <property type="entry name" value="Carboxylesterase_BioH"/>
</dbReference>
<keyword evidence="3" id="KW-1185">Reference proteome</keyword>
<dbReference type="PRINTS" id="PR00111">
    <property type="entry name" value="ABHYDROLASE"/>
</dbReference>
<proteinExistence type="predicted"/>
<dbReference type="STRING" id="860235.AOZ06_20975"/>
<accession>A0A0N9I3H8</accession>
<protein>
    <recommendedName>
        <fullName evidence="1">AB hydrolase-1 domain-containing protein</fullName>
    </recommendedName>
</protein>
<evidence type="ECO:0000259" key="1">
    <source>
        <dbReference type="Pfam" id="PF12697"/>
    </source>
</evidence>
<reference evidence="2 3" key="1">
    <citation type="submission" date="2015-07" db="EMBL/GenBank/DDBJ databases">
        <title>Genome sequencing of Kibdelosporangium phytohabitans.</title>
        <authorList>
            <person name="Qin S."/>
            <person name="Xing K."/>
        </authorList>
    </citation>
    <scope>NUCLEOTIDE SEQUENCE [LARGE SCALE GENOMIC DNA]</scope>
    <source>
        <strain evidence="2 3">KLBMP1111</strain>
    </source>
</reference>
<name>A0A0N9I3H8_9PSEU</name>
<dbReference type="OrthoDB" id="2645723at2"/>